<feature type="transmembrane region" description="Helical" evidence="1">
    <location>
        <begin position="7"/>
        <end position="28"/>
    </location>
</feature>
<dbReference type="Pfam" id="PF25938">
    <property type="entry name" value="DUF7981"/>
    <property type="match status" value="1"/>
</dbReference>
<feature type="domain" description="DUF7981" evidence="2">
    <location>
        <begin position="1"/>
        <end position="66"/>
    </location>
</feature>
<gene>
    <name evidence="3" type="ORF">ACFQKD_10705</name>
</gene>
<feature type="transmembrane region" description="Helical" evidence="1">
    <location>
        <begin position="34"/>
        <end position="55"/>
    </location>
</feature>
<protein>
    <recommendedName>
        <fullName evidence="2">DUF7981 domain-containing protein</fullName>
    </recommendedName>
</protein>
<proteinExistence type="predicted"/>
<evidence type="ECO:0000256" key="1">
    <source>
        <dbReference type="SAM" id="Phobius"/>
    </source>
</evidence>
<comment type="caution">
    <text evidence="3">The sequence shown here is derived from an EMBL/GenBank/DDBJ whole genome shotgun (WGS) entry which is preliminary data.</text>
</comment>
<accession>A0ABD5WVY5</accession>
<sequence length="67" mass="6855">MTRRKSALLWGAIGLFVVLVGGQGLVLLGSGLPFGFAGLFGVAAAVGLVVAAAAYRFEHRLARKGQA</sequence>
<dbReference type="GeneID" id="79271314"/>
<dbReference type="AlphaFoldDB" id="A0ABD5WVY5"/>
<keyword evidence="1" id="KW-0472">Membrane</keyword>
<dbReference type="RefSeq" id="WP_276237729.1">
    <property type="nucleotide sequence ID" value="NZ_CP119989.1"/>
</dbReference>
<evidence type="ECO:0000313" key="3">
    <source>
        <dbReference type="EMBL" id="MFC7097775.1"/>
    </source>
</evidence>
<keyword evidence="4" id="KW-1185">Reference proteome</keyword>
<organism evidence="3 4">
    <name type="scientific">Halobaculum marinum</name>
    <dbReference type="NCBI Taxonomy" id="3031996"/>
    <lineage>
        <taxon>Archaea</taxon>
        <taxon>Methanobacteriati</taxon>
        <taxon>Methanobacteriota</taxon>
        <taxon>Stenosarchaea group</taxon>
        <taxon>Halobacteria</taxon>
        <taxon>Halobacteriales</taxon>
        <taxon>Haloferacaceae</taxon>
        <taxon>Halobaculum</taxon>
    </lineage>
</organism>
<evidence type="ECO:0000313" key="4">
    <source>
        <dbReference type="Proteomes" id="UP001596388"/>
    </source>
</evidence>
<dbReference type="InterPro" id="IPR058287">
    <property type="entry name" value="DUF7981"/>
</dbReference>
<dbReference type="EMBL" id="JBHTAG010000003">
    <property type="protein sequence ID" value="MFC7097775.1"/>
    <property type="molecule type" value="Genomic_DNA"/>
</dbReference>
<name>A0ABD5WVY5_9EURY</name>
<evidence type="ECO:0000259" key="2">
    <source>
        <dbReference type="Pfam" id="PF25938"/>
    </source>
</evidence>
<dbReference type="Proteomes" id="UP001596388">
    <property type="component" value="Unassembled WGS sequence"/>
</dbReference>
<reference evidence="3 4" key="1">
    <citation type="journal article" date="2019" name="Int. J. Syst. Evol. Microbiol.">
        <title>The Global Catalogue of Microorganisms (GCM) 10K type strain sequencing project: providing services to taxonomists for standard genome sequencing and annotation.</title>
        <authorList>
            <consortium name="The Broad Institute Genomics Platform"/>
            <consortium name="The Broad Institute Genome Sequencing Center for Infectious Disease"/>
            <person name="Wu L."/>
            <person name="Ma J."/>
        </authorList>
    </citation>
    <scope>NUCLEOTIDE SEQUENCE [LARGE SCALE GENOMIC DNA]</scope>
    <source>
        <strain evidence="3 4">DT55</strain>
    </source>
</reference>
<keyword evidence="1" id="KW-1133">Transmembrane helix</keyword>
<keyword evidence="1" id="KW-0812">Transmembrane</keyword>